<keyword evidence="1" id="KW-0805">Transcription regulation</keyword>
<dbReference type="Gene3D" id="3.40.50.300">
    <property type="entry name" value="P-loop containing nucleotide triphosphate hydrolases"/>
    <property type="match status" value="1"/>
</dbReference>
<dbReference type="InterPro" id="IPR000792">
    <property type="entry name" value="Tscrpt_reg_LuxR_C"/>
</dbReference>
<dbReference type="PANTHER" id="PTHR44688">
    <property type="entry name" value="DNA-BINDING TRANSCRIPTIONAL ACTIVATOR DEVR_DOSR"/>
    <property type="match status" value="1"/>
</dbReference>
<dbReference type="Proteomes" id="UP000253817">
    <property type="component" value="Unassembled WGS sequence"/>
</dbReference>
<sequence>MDEYGSGDGVREIVLLPSKVIVPSRAAYVVERPAVTAKLERAMACALTAVVSPAGFGKTTAVVGWLRTHDDVPAAWYLLDAEDAALDRFWLYLVTALRRADERICQSFDDVRLPDEFSKLRPMLDALIIQMTEYGRDFVCVLEDFHEVHAAPDIHESVHYLLRHLPPNAHFVITSRQMLRFPTAKMRVGGQLNEVTEADLRLSESETRALLLGMGIRLGGEQTSAVHEATGGWATGIRLVALLCGDGSQTRIDDAVACARVSINDYLFEEVVSVLPADRQRFLVATSVVGAFCLPLAERITGLARDEAAEQVDFLVRNGLFVERFERKEGEDWYRYHPLLSDLLHQRLDRTDDLDAAALGAAGCAWLEEHGYFDSAVEVAASLRDWGRVRQIIVDNWKRLYMSDSHYTVLRWASFLPESEIMASPLLCAVLSMPFALKGEAERANAYLREAVERLHDDEDFLFALCLVQKAFIASFKNDSAHMRQFATQALKYLPQEEFYLRSMMLQVEASSTASFDLLSAKAAFVQSLDMQLAYGNKCLSSSAFCNLSRICANLGHLQESRHYAERAFALYAEQERRFKPMLGYAYVARMLCAYEEGDLECTLREHATYLMVSSEGAVPGSAAEEAALLAKIRYRMGAPSARDDFFAAMALDEEGALSASPSFAMALDYGRAFRARAAEQAAAPFDRRSTGVFRGMLAYHLDMVARYEDACAFADGVDEDDRAVYVRASVLACAFSEKVARLTRADAYFEQAARHACASKLDGALAENVAFVRPAAQRFLARTEDAALAGYVRGLLDADADAGEASRLTEREVDVVRCIASGLTIAESAERLFVSRETVKKHLANIYAKLGVHSKMQAVALLREAGVI</sequence>
<evidence type="ECO:0000256" key="3">
    <source>
        <dbReference type="ARBA" id="ARBA00023163"/>
    </source>
</evidence>
<feature type="domain" description="HTH luxR-type" evidence="4">
    <location>
        <begin position="802"/>
        <end position="867"/>
    </location>
</feature>
<dbReference type="Pfam" id="PF25873">
    <property type="entry name" value="WHD_MalT"/>
    <property type="match status" value="1"/>
</dbReference>
<dbReference type="EMBL" id="PPTT01000038">
    <property type="protein sequence ID" value="RDB65432.1"/>
    <property type="molecule type" value="Genomic_DNA"/>
</dbReference>
<organism evidence="6 8">
    <name type="scientific">Eggerthella sinensis</name>
    <dbReference type="NCBI Taxonomy" id="242230"/>
    <lineage>
        <taxon>Bacteria</taxon>
        <taxon>Bacillati</taxon>
        <taxon>Actinomycetota</taxon>
        <taxon>Coriobacteriia</taxon>
        <taxon>Eggerthellales</taxon>
        <taxon>Eggerthellaceae</taxon>
        <taxon>Eggerthella</taxon>
    </lineage>
</organism>
<evidence type="ECO:0000313" key="8">
    <source>
        <dbReference type="Proteomes" id="UP000270112"/>
    </source>
</evidence>
<proteinExistence type="predicted"/>
<protein>
    <recommendedName>
        <fullName evidence="4">HTH luxR-type domain-containing protein</fullName>
    </recommendedName>
</protein>
<dbReference type="InterPro" id="IPR027417">
    <property type="entry name" value="P-loop_NTPase"/>
</dbReference>
<evidence type="ECO:0000256" key="2">
    <source>
        <dbReference type="ARBA" id="ARBA00023125"/>
    </source>
</evidence>
<gene>
    <name evidence="5" type="ORF">C1876_15865</name>
    <name evidence="6" type="ORF">DMP09_15540</name>
</gene>
<dbReference type="InterPro" id="IPR011990">
    <property type="entry name" value="TPR-like_helical_dom_sf"/>
</dbReference>
<dbReference type="EMBL" id="QICC01000101">
    <property type="protein sequence ID" value="RNM40171.1"/>
    <property type="molecule type" value="Genomic_DNA"/>
</dbReference>
<dbReference type="CDD" id="cd06170">
    <property type="entry name" value="LuxR_C_like"/>
    <property type="match status" value="1"/>
</dbReference>
<dbReference type="SUPFAM" id="SSF46894">
    <property type="entry name" value="C-terminal effector domain of the bipartite response regulators"/>
    <property type="match status" value="1"/>
</dbReference>
<evidence type="ECO:0000259" key="4">
    <source>
        <dbReference type="PROSITE" id="PS50043"/>
    </source>
</evidence>
<dbReference type="Pfam" id="PF00196">
    <property type="entry name" value="GerE"/>
    <property type="match status" value="1"/>
</dbReference>
<dbReference type="GO" id="GO:0006355">
    <property type="term" value="P:regulation of DNA-templated transcription"/>
    <property type="evidence" value="ECO:0007669"/>
    <property type="project" value="InterPro"/>
</dbReference>
<dbReference type="PRINTS" id="PR00038">
    <property type="entry name" value="HTHLUXR"/>
</dbReference>
<dbReference type="Gene3D" id="1.10.10.10">
    <property type="entry name" value="Winged helix-like DNA-binding domain superfamily/Winged helix DNA-binding domain"/>
    <property type="match status" value="1"/>
</dbReference>
<comment type="caution">
    <text evidence="6">The sequence shown here is derived from an EMBL/GenBank/DDBJ whole genome shotgun (WGS) entry which is preliminary data.</text>
</comment>
<keyword evidence="7" id="KW-1185">Reference proteome</keyword>
<dbReference type="PROSITE" id="PS50043">
    <property type="entry name" value="HTH_LUXR_2"/>
    <property type="match status" value="1"/>
</dbReference>
<evidence type="ECO:0000256" key="1">
    <source>
        <dbReference type="ARBA" id="ARBA00023015"/>
    </source>
</evidence>
<reference evidence="6" key="3">
    <citation type="journal article" date="2019" name="Microbiol. Resour. Announc.">
        <title>Draft Genome Sequences of Type Strains of Gordonibacter faecihominis, Paraeggerthella hongkongensis, Parvibacter caecicola,Slackia equolifaciens, Slackia faecicanis, and Slackia isoflavoniconvertens.</title>
        <authorList>
            <person name="Danylec N."/>
            <person name="Stoll D.A."/>
            <person name="Dotsch A."/>
            <person name="Huch M."/>
        </authorList>
    </citation>
    <scope>NUCLEOTIDE SEQUENCE</scope>
    <source>
        <strain evidence="6">DSM 16107</strain>
    </source>
</reference>
<accession>A0A3N0IT45</accession>
<dbReference type="GO" id="GO:0003677">
    <property type="term" value="F:DNA binding"/>
    <property type="evidence" value="ECO:0007669"/>
    <property type="project" value="UniProtKB-KW"/>
</dbReference>
<dbReference type="RefSeq" id="WP_114547696.1">
    <property type="nucleotide sequence ID" value="NZ_PPTT01000038.1"/>
</dbReference>
<dbReference type="AlphaFoldDB" id="A0A3N0IT45"/>
<dbReference type="SMART" id="SM00421">
    <property type="entry name" value="HTH_LUXR"/>
    <property type="match status" value="1"/>
</dbReference>
<dbReference type="OrthoDB" id="134985at2"/>
<keyword evidence="3" id="KW-0804">Transcription</keyword>
<dbReference type="InterPro" id="IPR059106">
    <property type="entry name" value="WHD_MalT"/>
</dbReference>
<reference evidence="8" key="2">
    <citation type="submission" date="2018-05" db="EMBL/GenBank/DDBJ databases">
        <title>Genome Sequencing of selected type strains of the family Eggerthellaceae.</title>
        <authorList>
            <person name="Danylec N."/>
            <person name="Stoll D.A."/>
            <person name="Doetsch A."/>
            <person name="Huch M."/>
        </authorList>
    </citation>
    <scope>NUCLEOTIDE SEQUENCE [LARGE SCALE GENOMIC DNA]</scope>
    <source>
        <strain evidence="8">DSM 16107</strain>
    </source>
</reference>
<dbReference type="Proteomes" id="UP000270112">
    <property type="component" value="Unassembled WGS sequence"/>
</dbReference>
<dbReference type="PANTHER" id="PTHR44688:SF16">
    <property type="entry name" value="DNA-BINDING TRANSCRIPTIONAL ACTIVATOR DEVR_DOSR"/>
    <property type="match status" value="1"/>
</dbReference>
<evidence type="ECO:0000313" key="7">
    <source>
        <dbReference type="Proteomes" id="UP000253817"/>
    </source>
</evidence>
<evidence type="ECO:0000313" key="6">
    <source>
        <dbReference type="EMBL" id="RNM40171.1"/>
    </source>
</evidence>
<evidence type="ECO:0000313" key="5">
    <source>
        <dbReference type="EMBL" id="RDB65432.1"/>
    </source>
</evidence>
<dbReference type="InterPro" id="IPR016032">
    <property type="entry name" value="Sig_transdc_resp-reg_C-effctor"/>
</dbReference>
<reference evidence="5 7" key="1">
    <citation type="journal article" date="2018" name="Elife">
        <title>Discovery and characterization of a prevalent human gut bacterial enzyme sufficient for the inactivation of a family of plant toxins.</title>
        <authorList>
            <person name="Koppel N."/>
            <person name="Bisanz J.E."/>
            <person name="Pandelia M.E."/>
            <person name="Turnbaugh P.J."/>
            <person name="Balskus E.P."/>
        </authorList>
    </citation>
    <scope>NUCLEOTIDE SEQUENCE [LARGE SCALE GENOMIC DNA]</scope>
    <source>
        <strain evidence="5 7">DSM 16107</strain>
    </source>
</reference>
<dbReference type="Gene3D" id="1.25.40.10">
    <property type="entry name" value="Tetratricopeptide repeat domain"/>
    <property type="match status" value="1"/>
</dbReference>
<keyword evidence="2" id="KW-0238">DNA-binding</keyword>
<name>A0A3N0IT45_9ACTN</name>
<dbReference type="InterPro" id="IPR036388">
    <property type="entry name" value="WH-like_DNA-bd_sf"/>
</dbReference>